<name>B9Y981_9FIRM</name>
<feature type="region of interest" description="Disordered" evidence="1">
    <location>
        <begin position="1"/>
        <end position="46"/>
    </location>
</feature>
<gene>
    <name evidence="2" type="ORF">HOLDEFILI_02386</name>
</gene>
<dbReference type="STRING" id="545696.HOLDEFILI_02386"/>
<evidence type="ECO:0000313" key="3">
    <source>
        <dbReference type="Proteomes" id="UP000005950"/>
    </source>
</evidence>
<sequence length="46" mass="5449">MLFRQKFTSSKSHENGPELKCNLRFNDHDKANQLRGQPQFEDDRKG</sequence>
<dbReference type="AlphaFoldDB" id="B9Y981"/>
<dbReference type="EMBL" id="ACCF01000140">
    <property type="protein sequence ID" value="EEF67465.1"/>
    <property type="molecule type" value="Genomic_DNA"/>
</dbReference>
<reference evidence="2 3" key="2">
    <citation type="submission" date="2009-02" db="EMBL/GenBank/DDBJ databases">
        <title>Draft genome sequence of Holdemania filiformis DSM 12042.</title>
        <authorList>
            <person name="Sudarsanam P."/>
            <person name="Ley R."/>
            <person name="Guruge J."/>
            <person name="Turnbaugh P.J."/>
            <person name="Mahowald M."/>
            <person name="Liep D."/>
            <person name="Gordon J."/>
        </authorList>
    </citation>
    <scope>NUCLEOTIDE SEQUENCE [LARGE SCALE GENOMIC DNA]</scope>
    <source>
        <strain evidence="2 3">DSM 12042</strain>
    </source>
</reference>
<dbReference type="HOGENOM" id="CLU_3184589_0_0_9"/>
<comment type="caution">
    <text evidence="2">The sequence shown here is derived from an EMBL/GenBank/DDBJ whole genome shotgun (WGS) entry which is preliminary data.</text>
</comment>
<protein>
    <submittedName>
        <fullName evidence="2">Uncharacterized protein</fullName>
    </submittedName>
</protein>
<organism evidence="2 3">
    <name type="scientific">Holdemania filiformis DSM 12042</name>
    <dbReference type="NCBI Taxonomy" id="545696"/>
    <lineage>
        <taxon>Bacteria</taxon>
        <taxon>Bacillati</taxon>
        <taxon>Bacillota</taxon>
        <taxon>Erysipelotrichia</taxon>
        <taxon>Erysipelotrichales</taxon>
        <taxon>Erysipelotrichaceae</taxon>
        <taxon>Holdemania</taxon>
    </lineage>
</organism>
<accession>B9Y981</accession>
<feature type="compositionally biased region" description="Polar residues" evidence="1">
    <location>
        <begin position="1"/>
        <end position="10"/>
    </location>
</feature>
<proteinExistence type="predicted"/>
<reference evidence="2 3" key="1">
    <citation type="submission" date="2008-12" db="EMBL/GenBank/DDBJ databases">
        <authorList>
            <person name="Fulton L."/>
            <person name="Clifton S."/>
            <person name="Fulton B."/>
            <person name="Xu J."/>
            <person name="Minx P."/>
            <person name="Pepin K.H."/>
            <person name="Johnson M."/>
            <person name="Bhonagiri V."/>
            <person name="Nash W.E."/>
            <person name="Mardis E.R."/>
            <person name="Wilson R.K."/>
        </authorList>
    </citation>
    <scope>NUCLEOTIDE SEQUENCE [LARGE SCALE GENOMIC DNA]</scope>
    <source>
        <strain evidence="2 3">DSM 12042</strain>
    </source>
</reference>
<dbReference type="Proteomes" id="UP000005950">
    <property type="component" value="Unassembled WGS sequence"/>
</dbReference>
<evidence type="ECO:0000313" key="2">
    <source>
        <dbReference type="EMBL" id="EEF67465.1"/>
    </source>
</evidence>
<evidence type="ECO:0000256" key="1">
    <source>
        <dbReference type="SAM" id="MobiDB-lite"/>
    </source>
</evidence>